<organism evidence="2 3">
    <name type="scientific">Candidatus Methanoperedens nitratireducens</name>
    <dbReference type="NCBI Taxonomy" id="1392998"/>
    <lineage>
        <taxon>Archaea</taxon>
        <taxon>Methanobacteriati</taxon>
        <taxon>Methanobacteriota</taxon>
        <taxon>Stenosarchaea group</taxon>
        <taxon>Methanomicrobia</taxon>
        <taxon>Methanosarcinales</taxon>
        <taxon>ANME-2 cluster</taxon>
        <taxon>Candidatus Methanoperedentaceae</taxon>
        <taxon>Candidatus Methanoperedens</taxon>
    </lineage>
</organism>
<dbReference type="PANTHER" id="PTHR10790">
    <property type="entry name" value="TPR-DOMAIN CONTAINING PROTEIN"/>
    <property type="match status" value="1"/>
</dbReference>
<feature type="transmembrane region" description="Helical" evidence="1">
    <location>
        <begin position="501"/>
        <end position="519"/>
    </location>
</feature>
<proteinExistence type="predicted"/>
<accession>A0A062UWS9</accession>
<feature type="transmembrane region" description="Helical" evidence="1">
    <location>
        <begin position="307"/>
        <end position="327"/>
    </location>
</feature>
<dbReference type="RefSeq" id="WP_048091383.1">
    <property type="nucleotide sequence ID" value="NZ_JMIY01000005.1"/>
</dbReference>
<feature type="transmembrane region" description="Helical" evidence="1">
    <location>
        <begin position="348"/>
        <end position="366"/>
    </location>
</feature>
<dbReference type="InterPro" id="IPR018746">
    <property type="entry name" value="DUF2298"/>
</dbReference>
<keyword evidence="1" id="KW-0472">Membrane</keyword>
<comment type="caution">
    <text evidence="2">The sequence shown here is derived from an EMBL/GenBank/DDBJ whole genome shotgun (WGS) entry which is preliminary data.</text>
</comment>
<feature type="transmembrane region" description="Helical" evidence="1">
    <location>
        <begin position="207"/>
        <end position="230"/>
    </location>
</feature>
<feature type="transmembrane region" description="Helical" evidence="1">
    <location>
        <begin position="439"/>
        <end position="457"/>
    </location>
</feature>
<sequence length="712" mass="81395">MSEVVFILWWLLIIEAIGLIAFPLTAYFINLPDRGYSVSKLIGLLLITYMVWLTVSLEISGFGFAVIVFALIFLAFISIRRFDSKLLSLKGTALKSELVFVASFLIFTFIVMSKPDIYGPHSEDFTDFGFMQSILRSTYFPPPDPWLAGETLSYYYFGQMVAAILTKLSGIPSNITYNLAVAMFFALTAQAAYGIGYNLTQRSFPGIVSALFVSVSGIMSGFLQLVAYLVPEAREYIRYAPLQTPDIQQWLLKFDFWNSISIIPQTFNYYPYHTFAHGCLHAYMISIPFQVMLITLGLSLFRAEKVGRWHIMLLGLSIGFFSGLNTWEYPTYLLFAYLIFIFRHRKEALRLSVQTTALSVIMYLPYFLTKDSGGFGGIELVQQRTLLFNFIEIFALFLFLILSFLFILWWQHKEDPLMYIILASVPAPLIVLSGFDFQVLPLLAVMILISAYGIIRLERYEARFVLLLVLLGSLIALLTEVFYVVDAMPWKRFNTVMKFHLQIWVLWGIASSYAIYHILNNRNRSSRLKHIGVAAWSLVVIFMVFASLVHPIASTTSWTSGTSYFSTSTSGTLDGTAYLEKTNREDYMAIQWINKNITGSEVILEAPGKAYSYSSRISSLTGLPTVIGWVSHEKMWNTNWSKIDERVRDVEIIYSTADINRAISLLKKYNVRYVYVGDIEREKYPEAGLEKFSDQEFFEPVYSDTVQIYKVK</sequence>
<feature type="transmembrane region" description="Helical" evidence="1">
    <location>
        <begin position="177"/>
        <end position="195"/>
    </location>
</feature>
<feature type="transmembrane region" description="Helical" evidence="1">
    <location>
        <begin position="6"/>
        <end position="29"/>
    </location>
</feature>
<feature type="transmembrane region" description="Helical" evidence="1">
    <location>
        <begin position="417"/>
        <end position="433"/>
    </location>
</feature>
<dbReference type="OrthoDB" id="313199at2157"/>
<keyword evidence="1" id="KW-0812">Transmembrane</keyword>
<feature type="transmembrane region" description="Helical" evidence="1">
    <location>
        <begin position="36"/>
        <end position="55"/>
    </location>
</feature>
<reference evidence="2 3" key="1">
    <citation type="journal article" date="2013" name="Nature">
        <title>Anaerobic oxidation of methane coupled to nitrate reduction in a novel archaeal lineage.</title>
        <authorList>
            <person name="Haroon M.F."/>
            <person name="Hu S."/>
            <person name="Shi Y."/>
            <person name="Imelfort M."/>
            <person name="Keller J."/>
            <person name="Hugenholtz P."/>
            <person name="Yuan Z."/>
            <person name="Tyson G.W."/>
        </authorList>
    </citation>
    <scope>NUCLEOTIDE SEQUENCE [LARGE SCALE GENOMIC DNA]</scope>
    <source>
        <strain evidence="2 3">ANME-2d</strain>
    </source>
</reference>
<feature type="transmembrane region" description="Helical" evidence="1">
    <location>
        <begin position="531"/>
        <end position="553"/>
    </location>
</feature>
<feature type="transmembrane region" description="Helical" evidence="1">
    <location>
        <begin position="386"/>
        <end position="410"/>
    </location>
</feature>
<feature type="transmembrane region" description="Helical" evidence="1">
    <location>
        <begin position="464"/>
        <end position="485"/>
    </location>
</feature>
<keyword evidence="1" id="KW-1133">Transmembrane helix</keyword>
<dbReference type="Proteomes" id="UP000027153">
    <property type="component" value="Unassembled WGS sequence"/>
</dbReference>
<evidence type="ECO:0000256" key="1">
    <source>
        <dbReference type="SAM" id="Phobius"/>
    </source>
</evidence>
<dbReference type="Pfam" id="PF10060">
    <property type="entry name" value="DUF2298"/>
    <property type="match status" value="1"/>
</dbReference>
<evidence type="ECO:0000313" key="3">
    <source>
        <dbReference type="Proteomes" id="UP000027153"/>
    </source>
</evidence>
<evidence type="ECO:0000313" key="2">
    <source>
        <dbReference type="EMBL" id="KCZ71436.1"/>
    </source>
</evidence>
<feature type="transmembrane region" description="Helical" evidence="1">
    <location>
        <begin position="92"/>
        <end position="112"/>
    </location>
</feature>
<name>A0A062UWS9_9EURY</name>
<dbReference type="EMBL" id="JMIY01000005">
    <property type="protein sequence ID" value="KCZ71436.1"/>
    <property type="molecule type" value="Genomic_DNA"/>
</dbReference>
<keyword evidence="3" id="KW-1185">Reference proteome</keyword>
<gene>
    <name evidence="2" type="ORF">ANME2D_02166</name>
</gene>
<feature type="transmembrane region" description="Helical" evidence="1">
    <location>
        <begin position="146"/>
        <end position="165"/>
    </location>
</feature>
<feature type="transmembrane region" description="Helical" evidence="1">
    <location>
        <begin position="280"/>
        <end position="301"/>
    </location>
</feature>
<protein>
    <submittedName>
        <fullName evidence="2">Chlor Arch YYY domain</fullName>
    </submittedName>
</protein>
<dbReference type="PANTHER" id="PTHR10790:SF51">
    <property type="entry name" value="TETRATRICOPEPTIDE REPEAT PROTEIN"/>
    <property type="match status" value="1"/>
</dbReference>
<dbReference type="AlphaFoldDB" id="A0A062UWS9"/>
<dbReference type="NCBIfam" id="TIGR03662">
    <property type="entry name" value="Chlor_Arch_YYY"/>
    <property type="match status" value="1"/>
</dbReference>